<dbReference type="EMBL" id="JAMC01000006">
    <property type="protein sequence ID" value="KEJ88545.1"/>
    <property type="molecule type" value="Genomic_DNA"/>
</dbReference>
<comment type="caution">
    <text evidence="3">The sequence shown here is derived from an EMBL/GenBank/DDBJ whole genome shotgun (WGS) entry which is preliminary data.</text>
</comment>
<keyword evidence="4" id="KW-1185">Reference proteome</keyword>
<dbReference type="Pfam" id="PF11127">
    <property type="entry name" value="YgaP-like_TM"/>
    <property type="match status" value="1"/>
</dbReference>
<feature type="domain" description="Inner membrane protein YgaP-like transmembrane" evidence="2">
    <location>
        <begin position="3"/>
        <end position="71"/>
    </location>
</feature>
<dbReference type="STRING" id="1300350.Z948_3317"/>
<keyword evidence="1" id="KW-0472">Membrane</keyword>
<gene>
    <name evidence="3" type="ORF">DSW25_15790</name>
</gene>
<organism evidence="3 4">
    <name type="scientific">Sulfitobacter donghicola DSW-25 = KCTC 12864 = JCM 14565</name>
    <dbReference type="NCBI Taxonomy" id="1300350"/>
    <lineage>
        <taxon>Bacteria</taxon>
        <taxon>Pseudomonadati</taxon>
        <taxon>Pseudomonadota</taxon>
        <taxon>Alphaproteobacteria</taxon>
        <taxon>Rhodobacterales</taxon>
        <taxon>Roseobacteraceae</taxon>
        <taxon>Sulfitobacter</taxon>
    </lineage>
</organism>
<dbReference type="AlphaFoldDB" id="A0A073IGA3"/>
<evidence type="ECO:0000313" key="3">
    <source>
        <dbReference type="EMBL" id="KEJ88545.1"/>
    </source>
</evidence>
<feature type="transmembrane region" description="Helical" evidence="1">
    <location>
        <begin position="37"/>
        <end position="58"/>
    </location>
</feature>
<evidence type="ECO:0000313" key="4">
    <source>
        <dbReference type="Proteomes" id="UP000027734"/>
    </source>
</evidence>
<keyword evidence="1" id="KW-0812">Transmembrane</keyword>
<protein>
    <recommendedName>
        <fullName evidence="2">Inner membrane protein YgaP-like transmembrane domain-containing protein</fullName>
    </recommendedName>
</protein>
<dbReference type="OrthoDB" id="9804804at2"/>
<keyword evidence="1" id="KW-1133">Transmembrane helix</keyword>
<dbReference type="RefSeq" id="WP_025060589.1">
    <property type="nucleotide sequence ID" value="NZ_JAMC01000006.1"/>
</dbReference>
<evidence type="ECO:0000259" key="2">
    <source>
        <dbReference type="Pfam" id="PF11127"/>
    </source>
</evidence>
<feature type="transmembrane region" description="Helical" evidence="1">
    <location>
        <begin position="12"/>
        <end position="31"/>
    </location>
</feature>
<dbReference type="InterPro" id="IPR021309">
    <property type="entry name" value="YgaP-like_TM"/>
</dbReference>
<proteinExistence type="predicted"/>
<reference evidence="3 4" key="1">
    <citation type="submission" date="2014-01" db="EMBL/GenBank/DDBJ databases">
        <title>Sulfitobacter donghicola JCM 14565 Genome Sequencing.</title>
        <authorList>
            <person name="Lai Q."/>
            <person name="Hong Z."/>
        </authorList>
    </citation>
    <scope>NUCLEOTIDE SEQUENCE [LARGE SCALE GENOMIC DNA]</scope>
    <source>
        <strain evidence="3 4">JCM 14565</strain>
    </source>
</reference>
<sequence length="72" mass="7839">MLTANLGNMDRLIRAGLGLVAFFAPLLNVPPIWSSGFFAYLSMIVGLVLIATATIRFCPLYRIIGISTCSFK</sequence>
<evidence type="ECO:0000256" key="1">
    <source>
        <dbReference type="SAM" id="Phobius"/>
    </source>
</evidence>
<dbReference type="eggNOG" id="ENOG50314KX">
    <property type="taxonomic scope" value="Bacteria"/>
</dbReference>
<name>A0A073IGA3_9RHOB</name>
<accession>A0A073IGA3</accession>
<dbReference type="Proteomes" id="UP000027734">
    <property type="component" value="Unassembled WGS sequence"/>
</dbReference>